<comment type="caution">
    <text evidence="2">The sequence shown here is derived from an EMBL/GenBank/DDBJ whole genome shotgun (WGS) entry which is preliminary data.</text>
</comment>
<feature type="transmembrane region" description="Helical" evidence="1">
    <location>
        <begin position="6"/>
        <end position="26"/>
    </location>
</feature>
<dbReference type="SUPFAM" id="SSF49785">
    <property type="entry name" value="Galactose-binding domain-like"/>
    <property type="match status" value="1"/>
</dbReference>
<name>A0A829D2A1_LEPIR</name>
<accession>A0A829D2A1</accession>
<dbReference type="Proteomes" id="UP000012329">
    <property type="component" value="Unassembled WGS sequence"/>
</dbReference>
<keyword evidence="2" id="KW-0378">Hydrolase</keyword>
<evidence type="ECO:0000313" key="2">
    <source>
        <dbReference type="EMBL" id="EMY05213.1"/>
    </source>
</evidence>
<dbReference type="GO" id="GO:0016787">
    <property type="term" value="F:hydrolase activity"/>
    <property type="evidence" value="ECO:0007669"/>
    <property type="project" value="UniProtKB-KW"/>
</dbReference>
<organism evidence="2 3">
    <name type="scientific">Leptospira interrogans str. 2002000626</name>
    <dbReference type="NCBI Taxonomy" id="996803"/>
    <lineage>
        <taxon>Bacteria</taxon>
        <taxon>Pseudomonadati</taxon>
        <taxon>Spirochaetota</taxon>
        <taxon>Spirochaetia</taxon>
        <taxon>Leptospirales</taxon>
        <taxon>Leptospiraceae</taxon>
        <taxon>Leptospira</taxon>
    </lineage>
</organism>
<evidence type="ECO:0000256" key="1">
    <source>
        <dbReference type="SAM" id="Phobius"/>
    </source>
</evidence>
<keyword evidence="1" id="KW-0472">Membrane</keyword>
<protein>
    <submittedName>
        <fullName evidence="2">Glycosyl hydrolase family 2, sugar binding domain protein</fullName>
    </submittedName>
</protein>
<dbReference type="Gene3D" id="2.60.120.260">
    <property type="entry name" value="Galactose-binding domain-like"/>
    <property type="match status" value="1"/>
</dbReference>
<dbReference type="InterPro" id="IPR008979">
    <property type="entry name" value="Galactose-bd-like_sf"/>
</dbReference>
<evidence type="ECO:0000313" key="3">
    <source>
        <dbReference type="Proteomes" id="UP000012329"/>
    </source>
</evidence>
<dbReference type="AlphaFoldDB" id="A0A829D2A1"/>
<keyword evidence="1" id="KW-0812">Transmembrane</keyword>
<proteinExistence type="predicted"/>
<dbReference type="EMBL" id="AFJL02000091">
    <property type="protein sequence ID" value="EMY05213.1"/>
    <property type="molecule type" value="Genomic_DNA"/>
</dbReference>
<reference evidence="2 3" key="1">
    <citation type="submission" date="2013-02" db="EMBL/GenBank/DDBJ databases">
        <authorList>
            <person name="Harkins D.M."/>
            <person name="Durkin A.S."/>
            <person name="Brinkac L.M."/>
            <person name="Haft D.H."/>
            <person name="Selengut J.D."/>
            <person name="Sanka R."/>
            <person name="DePew J."/>
            <person name="Purushe J."/>
            <person name="Whelen A.C."/>
            <person name="Vinetz J.M."/>
            <person name="Sutton G.G."/>
            <person name="Nierman W.C."/>
            <person name="Fouts D.E."/>
        </authorList>
    </citation>
    <scope>NUCLEOTIDE SEQUENCE [LARGE SCALE GENOMIC DNA]</scope>
    <source>
        <strain evidence="2 3">2002000626</strain>
    </source>
</reference>
<sequence>MQFSKIFFFLIGPFALIILVMISSPWQAGDGLRAYQGKIDLRGIQDPDFGMTKLNGEWEFSWLQGPEKGIENHSVEFIGVPGSWTNESKSNQTYPKFGYGIYRLKVFLPEIWKKKILSVSLGAIASAYRIKINEQIIGECGTPGIDPDSIVSRIEPRVFFIFCGRR</sequence>
<keyword evidence="1" id="KW-1133">Transmembrane helix</keyword>
<gene>
    <name evidence="2" type="ORF">LEP1GSC029_0458</name>
</gene>